<evidence type="ECO:0000256" key="4">
    <source>
        <dbReference type="ARBA" id="ARBA00022984"/>
    </source>
</evidence>
<comment type="PTM">
    <text evidence="7">Carboxylation is probably crucial for Mg(2+) binding and, consequently, for the gamma-phosphate positioning of ATP.</text>
</comment>
<dbReference type="InterPro" id="IPR013221">
    <property type="entry name" value="Mur_ligase_cen"/>
</dbReference>
<dbReference type="SUPFAM" id="SSF63418">
    <property type="entry name" value="MurE/MurF N-terminal domain"/>
    <property type="match status" value="1"/>
</dbReference>
<feature type="binding site" evidence="7">
    <location>
        <position position="31"/>
    </location>
    <ligand>
        <name>UDP-N-acetyl-alpha-D-muramoyl-L-alanyl-D-glutamate</name>
        <dbReference type="ChEBI" id="CHEBI:83900"/>
    </ligand>
</feature>
<reference evidence="12 13" key="1">
    <citation type="submission" date="2016-10" db="EMBL/GenBank/DDBJ databases">
        <authorList>
            <person name="de Groot N.N."/>
        </authorList>
    </citation>
    <scope>NUCLEOTIDE SEQUENCE [LARGE SCALE GENOMIC DNA]</scope>
    <source>
        <strain evidence="12 13">DSM 25584</strain>
    </source>
</reference>
<evidence type="ECO:0000256" key="1">
    <source>
        <dbReference type="ARBA" id="ARBA00005898"/>
    </source>
</evidence>
<feature type="binding site" evidence="7">
    <location>
        <position position="398"/>
    </location>
    <ligand>
        <name>meso-2,6-diaminopimelate</name>
        <dbReference type="ChEBI" id="CHEBI:57791"/>
    </ligand>
</feature>
<sequence length="506" mass="51569">MRLAELVQGMTGVTIAAGDAATEIRALAADSREVEPGALFAALPGATADGRAFVADALNRGAAAVLAPEGTTLPAEAKETALVTTDAPRQTLARMAARFFTRQPATIAAVTGTNGKTSVASFTRQLWAQHGDTAASLGTLGLVPEHLATSPGALTTPDPVALHRCLAELAGAGCDHLAIEASSHGLDQGRLDGLTVTAAAFTNLSQDHLDYHADMAGYWAAKRRLFTELLPAGGTAVINADAPEAGELLDICQARGLRALTYGTYADNGSQHSGSHGGAELLIQDREPGPAGQQLGLRLAGERHDVHLPLVGSFQATNALAALGLAVAGGMPIADAVAGLAKLEGVPGRLQRVAQTPGGGQVVVDYAHAPGALETVLTALHPHAHGRLVVVVGCGGDRDRGKRPQMGAIAERLADRVIVTDDNPRSEDAAAIRRAVLAGAPGAREIGDRGEAIRTAVSELEPGDVLLIAGKGHETGQVVGERTLPFDDAAVARAAVAAQAAGGRAQ</sequence>
<feature type="binding site" evidence="7">
    <location>
        <position position="190"/>
    </location>
    <ligand>
        <name>UDP-N-acetyl-alpha-D-muramoyl-L-alanyl-D-glutamate</name>
        <dbReference type="ChEBI" id="CHEBI:83900"/>
    </ligand>
</feature>
<dbReference type="SUPFAM" id="SSF53623">
    <property type="entry name" value="MurD-like peptide ligases, catalytic domain"/>
    <property type="match status" value="1"/>
</dbReference>
<dbReference type="InterPro" id="IPR036615">
    <property type="entry name" value="Mur_ligase_C_dom_sf"/>
</dbReference>
<evidence type="ECO:0000256" key="2">
    <source>
        <dbReference type="ARBA" id="ARBA00022618"/>
    </source>
</evidence>
<dbReference type="GO" id="GO:0008360">
    <property type="term" value="P:regulation of cell shape"/>
    <property type="evidence" value="ECO:0007669"/>
    <property type="project" value="UniProtKB-KW"/>
</dbReference>
<comment type="subcellular location">
    <subcellularLocation>
        <location evidence="7 8">Cytoplasm</location>
    </subcellularLocation>
</comment>
<name>A0A1G7U763_9PROT</name>
<dbReference type="GO" id="GO:0051301">
    <property type="term" value="P:cell division"/>
    <property type="evidence" value="ECO:0007669"/>
    <property type="project" value="UniProtKB-KW"/>
</dbReference>
<dbReference type="InterPro" id="IPR004101">
    <property type="entry name" value="Mur_ligase_C"/>
</dbReference>
<dbReference type="EC" id="6.3.2.13" evidence="7"/>
<dbReference type="InterPro" id="IPR036565">
    <property type="entry name" value="Mur-like_cat_sf"/>
</dbReference>
<dbReference type="GO" id="GO:0005737">
    <property type="term" value="C:cytoplasm"/>
    <property type="evidence" value="ECO:0007669"/>
    <property type="project" value="UniProtKB-SubCell"/>
</dbReference>
<feature type="domain" description="Mur ligase N-terminal catalytic" evidence="9">
    <location>
        <begin position="24"/>
        <end position="99"/>
    </location>
</feature>
<dbReference type="GO" id="GO:0000287">
    <property type="term" value="F:magnesium ion binding"/>
    <property type="evidence" value="ECO:0007669"/>
    <property type="project" value="UniProtKB-UniRule"/>
</dbReference>
<evidence type="ECO:0000256" key="7">
    <source>
        <dbReference type="HAMAP-Rule" id="MF_00208"/>
    </source>
</evidence>
<dbReference type="PANTHER" id="PTHR23135:SF4">
    <property type="entry name" value="UDP-N-ACETYLMURAMOYL-L-ALANYL-D-GLUTAMATE--2,6-DIAMINOPIMELATE LIGASE MURE HOMOLOG, CHLOROPLASTIC"/>
    <property type="match status" value="1"/>
</dbReference>
<dbReference type="AlphaFoldDB" id="A0A1G7U763"/>
<feature type="binding site" evidence="7">
    <location>
        <begin position="155"/>
        <end position="156"/>
    </location>
    <ligand>
        <name>UDP-N-acetyl-alpha-D-muramoyl-L-alanyl-D-glutamate</name>
        <dbReference type="ChEBI" id="CHEBI:83900"/>
    </ligand>
</feature>
<dbReference type="NCBIfam" id="NF001126">
    <property type="entry name" value="PRK00139.1-4"/>
    <property type="match status" value="1"/>
</dbReference>
<keyword evidence="7" id="KW-0963">Cytoplasm</keyword>
<dbReference type="Gene3D" id="3.40.1390.10">
    <property type="entry name" value="MurE/MurF, N-terminal domain"/>
    <property type="match status" value="1"/>
</dbReference>
<dbReference type="PANTHER" id="PTHR23135">
    <property type="entry name" value="MUR LIGASE FAMILY MEMBER"/>
    <property type="match status" value="1"/>
</dbReference>
<dbReference type="GO" id="GO:0008765">
    <property type="term" value="F:UDP-N-acetylmuramoylalanyl-D-glutamate-2,6-diaminopimelate ligase activity"/>
    <property type="evidence" value="ECO:0007669"/>
    <property type="project" value="UniProtKB-UniRule"/>
</dbReference>
<keyword evidence="5 7" id="KW-0131">Cell cycle</keyword>
<dbReference type="InterPro" id="IPR005761">
    <property type="entry name" value="UDP-N-AcMur-Glu-dNH2Pim_ligase"/>
</dbReference>
<feature type="short sequence motif" description="Meso-diaminopimelate recognition motif" evidence="7">
    <location>
        <begin position="422"/>
        <end position="425"/>
    </location>
</feature>
<dbReference type="NCBIfam" id="NF001124">
    <property type="entry name" value="PRK00139.1-2"/>
    <property type="match status" value="1"/>
</dbReference>
<dbReference type="Gene3D" id="3.90.190.20">
    <property type="entry name" value="Mur ligase, C-terminal domain"/>
    <property type="match status" value="1"/>
</dbReference>
<dbReference type="Proteomes" id="UP000199415">
    <property type="component" value="Unassembled WGS sequence"/>
</dbReference>
<comment type="pathway">
    <text evidence="7 8">Cell wall biogenesis; peptidoglycan biosynthesis.</text>
</comment>
<dbReference type="SUPFAM" id="SSF53244">
    <property type="entry name" value="MurD-like peptide ligases, peptide-binding domain"/>
    <property type="match status" value="1"/>
</dbReference>
<dbReference type="GO" id="GO:0009252">
    <property type="term" value="P:peptidoglycan biosynthetic process"/>
    <property type="evidence" value="ECO:0007669"/>
    <property type="project" value="UniProtKB-UniRule"/>
</dbReference>
<evidence type="ECO:0000313" key="13">
    <source>
        <dbReference type="Proteomes" id="UP000199415"/>
    </source>
</evidence>
<feature type="binding site" evidence="7">
    <location>
        <begin position="112"/>
        <end position="118"/>
    </location>
    <ligand>
        <name>ATP</name>
        <dbReference type="ChEBI" id="CHEBI:30616"/>
    </ligand>
</feature>
<dbReference type="InterPro" id="IPR035911">
    <property type="entry name" value="MurE/MurF_N"/>
</dbReference>
<dbReference type="Pfam" id="PF01225">
    <property type="entry name" value="Mur_ligase"/>
    <property type="match status" value="1"/>
</dbReference>
<evidence type="ECO:0000256" key="5">
    <source>
        <dbReference type="ARBA" id="ARBA00023306"/>
    </source>
</evidence>
<feature type="domain" description="Mur ligase central" evidence="11">
    <location>
        <begin position="110"/>
        <end position="326"/>
    </location>
</feature>
<dbReference type="HAMAP" id="MF_00208">
    <property type="entry name" value="MurE"/>
    <property type="match status" value="1"/>
</dbReference>
<comment type="catalytic activity">
    <reaction evidence="7">
        <text>UDP-N-acetyl-alpha-D-muramoyl-L-alanyl-D-glutamate + meso-2,6-diaminopimelate + ATP = UDP-N-acetyl-alpha-D-muramoyl-L-alanyl-gamma-D-glutamyl-meso-2,6-diaminopimelate + ADP + phosphate + H(+)</text>
        <dbReference type="Rhea" id="RHEA:23676"/>
        <dbReference type="ChEBI" id="CHEBI:15378"/>
        <dbReference type="ChEBI" id="CHEBI:30616"/>
        <dbReference type="ChEBI" id="CHEBI:43474"/>
        <dbReference type="ChEBI" id="CHEBI:57791"/>
        <dbReference type="ChEBI" id="CHEBI:83900"/>
        <dbReference type="ChEBI" id="CHEBI:83905"/>
        <dbReference type="ChEBI" id="CHEBI:456216"/>
        <dbReference type="EC" id="6.3.2.13"/>
    </reaction>
</comment>
<dbReference type="GO" id="GO:0071555">
    <property type="term" value="P:cell wall organization"/>
    <property type="evidence" value="ECO:0007669"/>
    <property type="project" value="UniProtKB-KW"/>
</dbReference>
<evidence type="ECO:0000256" key="6">
    <source>
        <dbReference type="ARBA" id="ARBA00023316"/>
    </source>
</evidence>
<organism evidence="12 13">
    <name type="scientific">Limimonas halophila</name>
    <dbReference type="NCBI Taxonomy" id="1082479"/>
    <lineage>
        <taxon>Bacteria</taxon>
        <taxon>Pseudomonadati</taxon>
        <taxon>Pseudomonadota</taxon>
        <taxon>Alphaproteobacteria</taxon>
        <taxon>Rhodospirillales</taxon>
        <taxon>Rhodovibrionaceae</taxon>
        <taxon>Limimonas</taxon>
    </lineage>
</organism>
<feature type="binding site" evidence="7">
    <location>
        <begin position="422"/>
        <end position="425"/>
    </location>
    <ligand>
        <name>meso-2,6-diaminopimelate</name>
        <dbReference type="ChEBI" id="CHEBI:57791"/>
    </ligand>
</feature>
<dbReference type="GO" id="GO:0005524">
    <property type="term" value="F:ATP binding"/>
    <property type="evidence" value="ECO:0007669"/>
    <property type="project" value="UniProtKB-UniRule"/>
</dbReference>
<comment type="cofactor">
    <cofactor evidence="7">
        <name>Mg(2+)</name>
        <dbReference type="ChEBI" id="CHEBI:18420"/>
    </cofactor>
</comment>
<feature type="binding site" evidence="7">
    <location>
        <position position="188"/>
    </location>
    <ligand>
        <name>UDP-N-acetyl-alpha-D-muramoyl-L-alanyl-D-glutamate</name>
        <dbReference type="ChEBI" id="CHEBI:83900"/>
    </ligand>
</feature>
<keyword evidence="3 7" id="KW-0133">Cell shape</keyword>
<keyword evidence="2 7" id="KW-0132">Cell division</keyword>
<feature type="modified residue" description="N6-carboxylysine" evidence="7">
    <location>
        <position position="222"/>
    </location>
</feature>
<dbReference type="RefSeq" id="WP_245659581.1">
    <property type="nucleotide sequence ID" value="NZ_FNCE01000012.1"/>
</dbReference>
<feature type="binding site" evidence="7">
    <location>
        <position position="474"/>
    </location>
    <ligand>
        <name>meso-2,6-diaminopimelate</name>
        <dbReference type="ChEBI" id="CHEBI:57791"/>
    </ligand>
</feature>
<evidence type="ECO:0000259" key="10">
    <source>
        <dbReference type="Pfam" id="PF02875"/>
    </source>
</evidence>
<comment type="similarity">
    <text evidence="1 7">Belongs to the MurCDEF family. MurE subfamily.</text>
</comment>
<dbReference type="STRING" id="1082479.SAMN05216241_11227"/>
<feature type="binding site" evidence="7">
    <location>
        <position position="470"/>
    </location>
    <ligand>
        <name>meso-2,6-diaminopimelate</name>
        <dbReference type="ChEBI" id="CHEBI:57791"/>
    </ligand>
</feature>
<dbReference type="UniPathway" id="UPA00219"/>
<keyword evidence="7" id="KW-0460">Magnesium</keyword>
<dbReference type="EMBL" id="FNCE01000012">
    <property type="protein sequence ID" value="SDG42889.1"/>
    <property type="molecule type" value="Genomic_DNA"/>
</dbReference>
<protein>
    <recommendedName>
        <fullName evidence="7">UDP-N-acetylmuramoyl-L-alanyl-D-glutamate--2,6-diaminopimelate ligase</fullName>
        <ecNumber evidence="7">6.3.2.13</ecNumber>
    </recommendedName>
    <alternativeName>
        <fullName evidence="7">Meso-A2pm-adding enzyme</fullName>
    </alternativeName>
    <alternativeName>
        <fullName evidence="7">Meso-diaminopimelate-adding enzyme</fullName>
    </alternativeName>
    <alternativeName>
        <fullName evidence="7">UDP-MurNAc-L-Ala-D-Glu:meso-diaminopimelate ligase</fullName>
    </alternativeName>
    <alternativeName>
        <fullName evidence="7">UDP-MurNAc-tripeptide synthetase</fullName>
    </alternativeName>
    <alternativeName>
        <fullName evidence="7">UDP-N-acetylmuramyl-tripeptide synthetase</fullName>
    </alternativeName>
</protein>
<keyword evidence="7" id="KW-0067">ATP-binding</keyword>
<accession>A0A1G7U763</accession>
<comment type="function">
    <text evidence="7">Catalyzes the addition of meso-diaminopimelic acid to the nucleotide precursor UDP-N-acetylmuramoyl-L-alanyl-D-glutamate (UMAG) in the biosynthesis of bacterial cell-wall peptidoglycan.</text>
</comment>
<dbReference type="Pfam" id="PF08245">
    <property type="entry name" value="Mur_ligase_M"/>
    <property type="match status" value="1"/>
</dbReference>
<keyword evidence="4 7" id="KW-0573">Peptidoglycan synthesis</keyword>
<keyword evidence="6 7" id="KW-0961">Cell wall biogenesis/degradation</keyword>
<keyword evidence="7 12" id="KW-0436">Ligase</keyword>
<evidence type="ECO:0000259" key="9">
    <source>
        <dbReference type="Pfam" id="PF01225"/>
    </source>
</evidence>
<dbReference type="Pfam" id="PF02875">
    <property type="entry name" value="Mur_ligase_C"/>
    <property type="match status" value="1"/>
</dbReference>
<keyword evidence="7" id="KW-0547">Nucleotide-binding</keyword>
<evidence type="ECO:0000256" key="3">
    <source>
        <dbReference type="ARBA" id="ARBA00022960"/>
    </source>
</evidence>
<feature type="binding site" evidence="7">
    <location>
        <position position="182"/>
    </location>
    <ligand>
        <name>UDP-N-acetyl-alpha-D-muramoyl-L-alanyl-D-glutamate</name>
        <dbReference type="ChEBI" id="CHEBI:83900"/>
    </ligand>
</feature>
<comment type="caution">
    <text evidence="7">Lacks conserved residue(s) required for the propagation of feature annotation.</text>
</comment>
<evidence type="ECO:0000259" key="11">
    <source>
        <dbReference type="Pfam" id="PF08245"/>
    </source>
</evidence>
<dbReference type="InterPro" id="IPR000713">
    <property type="entry name" value="Mur_ligase_N"/>
</dbReference>
<evidence type="ECO:0000256" key="8">
    <source>
        <dbReference type="RuleBase" id="RU004135"/>
    </source>
</evidence>
<proteinExistence type="inferred from homology"/>
<dbReference type="NCBIfam" id="TIGR01085">
    <property type="entry name" value="murE"/>
    <property type="match status" value="1"/>
</dbReference>
<gene>
    <name evidence="7" type="primary">murE</name>
    <name evidence="12" type="ORF">SAMN05216241_11227</name>
</gene>
<keyword evidence="13" id="KW-1185">Reference proteome</keyword>
<evidence type="ECO:0000313" key="12">
    <source>
        <dbReference type="EMBL" id="SDG42889.1"/>
    </source>
</evidence>
<dbReference type="Gene3D" id="3.40.1190.10">
    <property type="entry name" value="Mur-like, catalytic domain"/>
    <property type="match status" value="1"/>
</dbReference>
<feature type="domain" description="Mur ligase C-terminal" evidence="10">
    <location>
        <begin position="348"/>
        <end position="472"/>
    </location>
</feature>